<evidence type="ECO:0000313" key="6">
    <source>
        <dbReference type="Proteomes" id="UP000435112"/>
    </source>
</evidence>
<dbReference type="AlphaFoldDB" id="A0A6A3JQ86"/>
<reference evidence="3 6" key="1">
    <citation type="submission" date="2018-09" db="EMBL/GenBank/DDBJ databases">
        <title>Genomic investigation of the strawberry pathogen Phytophthora fragariae indicates pathogenicity is determined by transcriptional variation in three key races.</title>
        <authorList>
            <person name="Adams T.M."/>
            <person name="Armitage A.D."/>
            <person name="Sobczyk M.K."/>
            <person name="Bates H.J."/>
            <person name="Dunwell J.M."/>
            <person name="Nellist C.F."/>
            <person name="Harrison R.J."/>
        </authorList>
    </citation>
    <scope>NUCLEOTIDE SEQUENCE [LARGE SCALE GENOMIC DNA]</scope>
    <source>
        <strain evidence="3 6">SCRP324</strain>
        <strain evidence="4 5">SCRP333</strain>
    </source>
</reference>
<evidence type="ECO:0000313" key="4">
    <source>
        <dbReference type="EMBL" id="KAE9271609.1"/>
    </source>
</evidence>
<evidence type="ECO:0000313" key="2">
    <source>
        <dbReference type="EMBL" id="KAE8963453.1"/>
    </source>
</evidence>
<gene>
    <name evidence="3" type="ORF">PR002_g19566</name>
    <name evidence="2" type="ORF">PR002_g29285</name>
    <name evidence="4" type="ORF">PR003_g30458</name>
</gene>
<protein>
    <submittedName>
        <fullName evidence="3">Uncharacterized protein</fullName>
    </submittedName>
</protein>
<evidence type="ECO:0000256" key="1">
    <source>
        <dbReference type="SAM" id="MobiDB-lite"/>
    </source>
</evidence>
<dbReference type="EMBL" id="QXFU01005681">
    <property type="protein sequence ID" value="KAE8963453.1"/>
    <property type="molecule type" value="Genomic_DNA"/>
</dbReference>
<accession>A0A6A3JQ86</accession>
<keyword evidence="5" id="KW-1185">Reference proteome</keyword>
<dbReference type="Proteomes" id="UP000435112">
    <property type="component" value="Unassembled WGS sequence"/>
</dbReference>
<evidence type="ECO:0000313" key="3">
    <source>
        <dbReference type="EMBL" id="KAE8995607.1"/>
    </source>
</evidence>
<feature type="region of interest" description="Disordered" evidence="1">
    <location>
        <begin position="1"/>
        <end position="29"/>
    </location>
</feature>
<evidence type="ECO:0000313" key="5">
    <source>
        <dbReference type="Proteomes" id="UP000434957"/>
    </source>
</evidence>
<name>A0A6A3JQ86_9STRA</name>
<dbReference type="Proteomes" id="UP000434957">
    <property type="component" value="Unassembled WGS sequence"/>
</dbReference>
<sequence>MRVEKTVVNKDVGGGESSWRQSKKRSVEEVDEDVLVTVPSFQEQHKT</sequence>
<comment type="caution">
    <text evidence="3">The sequence shown here is derived from an EMBL/GenBank/DDBJ whole genome shotgun (WGS) entry which is preliminary data.</text>
</comment>
<dbReference type="EMBL" id="QXFU01001782">
    <property type="protein sequence ID" value="KAE8995607.1"/>
    <property type="molecule type" value="Genomic_DNA"/>
</dbReference>
<proteinExistence type="predicted"/>
<dbReference type="EMBL" id="QXFT01005685">
    <property type="protein sequence ID" value="KAE9271609.1"/>
    <property type="molecule type" value="Genomic_DNA"/>
</dbReference>
<organism evidence="3 6">
    <name type="scientific">Phytophthora rubi</name>
    <dbReference type="NCBI Taxonomy" id="129364"/>
    <lineage>
        <taxon>Eukaryota</taxon>
        <taxon>Sar</taxon>
        <taxon>Stramenopiles</taxon>
        <taxon>Oomycota</taxon>
        <taxon>Peronosporomycetes</taxon>
        <taxon>Peronosporales</taxon>
        <taxon>Peronosporaceae</taxon>
        <taxon>Phytophthora</taxon>
    </lineage>
</organism>